<protein>
    <recommendedName>
        <fullName evidence="4">DUF5134 domain-containing protein</fullName>
    </recommendedName>
</protein>
<dbReference type="RefSeq" id="WP_224123805.1">
    <property type="nucleotide sequence ID" value="NZ_JAIQZJ010000008.1"/>
</dbReference>
<gene>
    <name evidence="2" type="ORF">K8U61_14790</name>
</gene>
<evidence type="ECO:0000313" key="3">
    <source>
        <dbReference type="Proteomes" id="UP000780875"/>
    </source>
</evidence>
<comment type="caution">
    <text evidence="2">The sequence shown here is derived from an EMBL/GenBank/DDBJ whole genome shotgun (WGS) entry which is preliminary data.</text>
</comment>
<keyword evidence="1" id="KW-1133">Transmembrane helix</keyword>
<accession>A0ABS7UFL1</accession>
<feature type="transmembrane region" description="Helical" evidence="1">
    <location>
        <begin position="6"/>
        <end position="29"/>
    </location>
</feature>
<evidence type="ECO:0008006" key="4">
    <source>
        <dbReference type="Google" id="ProtNLM"/>
    </source>
</evidence>
<dbReference type="EMBL" id="JAIQZJ010000008">
    <property type="protein sequence ID" value="MBZ5739437.1"/>
    <property type="molecule type" value="Genomic_DNA"/>
</dbReference>
<feature type="transmembrane region" description="Helical" evidence="1">
    <location>
        <begin position="41"/>
        <end position="60"/>
    </location>
</feature>
<keyword evidence="3" id="KW-1185">Reference proteome</keyword>
<keyword evidence="1" id="KW-0472">Membrane</keyword>
<evidence type="ECO:0000313" key="2">
    <source>
        <dbReference type="EMBL" id="MBZ5739437.1"/>
    </source>
</evidence>
<reference evidence="2 3" key="1">
    <citation type="submission" date="2021-09" db="EMBL/GenBank/DDBJ databases">
        <title>Whole genome sequence of Nocardioides sp. GBK3QG-3.</title>
        <authorList>
            <person name="Tuo L."/>
        </authorList>
    </citation>
    <scope>NUCLEOTIDE SEQUENCE [LARGE SCALE GENOMIC DNA]</scope>
    <source>
        <strain evidence="2 3">GBK3QG-3</strain>
    </source>
</reference>
<dbReference type="Proteomes" id="UP000780875">
    <property type="component" value="Unassembled WGS sequence"/>
</dbReference>
<feature type="transmembrane region" description="Helical" evidence="1">
    <location>
        <begin position="66"/>
        <end position="84"/>
    </location>
</feature>
<organism evidence="2 3">
    <name type="scientific">Nocardioides mangrovi</name>
    <dbReference type="NCBI Taxonomy" id="2874580"/>
    <lineage>
        <taxon>Bacteria</taxon>
        <taxon>Bacillati</taxon>
        <taxon>Actinomycetota</taxon>
        <taxon>Actinomycetes</taxon>
        <taxon>Propionibacteriales</taxon>
        <taxon>Nocardioidaceae</taxon>
        <taxon>Nocardioides</taxon>
    </lineage>
</organism>
<evidence type="ECO:0000256" key="1">
    <source>
        <dbReference type="SAM" id="Phobius"/>
    </source>
</evidence>
<name>A0ABS7UFL1_9ACTN</name>
<keyword evidence="1" id="KW-0812">Transmembrane</keyword>
<sequence>MGGTGDVVAVGLALALGVATVHCLARCVVPRWRSEHGGAVDAWHVLMGVAMIAMLLAPVGSGAATVQAMVFGIGALWCACHLVASRRVARPRTRGSARPAW</sequence>
<proteinExistence type="predicted"/>